<sequence>MNVKCLYQGRQFPRPHPNKLKFIFIVATLGLFIYVMSPRDSVSTFQFINSKYKIFSRNRELHNKDLDVLEKTVTTEKDFTRRYMNTDTGDNSFDDDNANKNIAKHAYNYKIAINQEHNDPSDKKRNDKSKSDKTKRNDKSTSDKTKQEKTNISTIKNNFDKEDKNVNKEVSNSHKSLNISQSTVHNSEQPMKLEQKQVDPYRIKSLLELSKEDDLNTRSDLKELQSKHIICTINRYKGHLGNRLFMFASGYGIAKANNMTFIIAQNIILRAYFKLTIPFVKQPRPGALFPQQVHGGDGKFSEKLLHLKPQHTEVSGYLQSFKYFHRYKDELFKELTFVQSTLDYVKDFLSPIRKTCPGGCTLIGVQIRRGNILTQQNKDDGHRAANVSFFNKAMDYFSHKYKNVRFVICTNDQGWVKQNFNSTKTHTFYLSGYRNPEDRDLAVLSKCDHTIFASSTYGWWGAYLAGGDVVYYNGHPKPGSKLARQYNLKDFYFDEWIPMSD</sequence>
<comment type="caution">
    <text evidence="5">The sequence shown here is derived from an EMBL/GenBank/DDBJ whole genome shotgun (WGS) entry which is preliminary data.</text>
</comment>
<keyword evidence="1 3" id="KW-0328">Glycosyltransferase</keyword>
<keyword evidence="3" id="KW-0812">Transmembrane</keyword>
<keyword evidence="3" id="KW-0325">Glycoprotein</keyword>
<evidence type="ECO:0000256" key="2">
    <source>
        <dbReference type="ARBA" id="ARBA00022679"/>
    </source>
</evidence>
<feature type="compositionally biased region" description="Polar residues" evidence="4">
    <location>
        <begin position="168"/>
        <end position="189"/>
    </location>
</feature>
<organism evidence="5 6">
    <name type="scientific">Owenia fusiformis</name>
    <name type="common">Polychaete worm</name>
    <dbReference type="NCBI Taxonomy" id="6347"/>
    <lineage>
        <taxon>Eukaryota</taxon>
        <taxon>Metazoa</taxon>
        <taxon>Spiralia</taxon>
        <taxon>Lophotrochozoa</taxon>
        <taxon>Annelida</taxon>
        <taxon>Polychaeta</taxon>
        <taxon>Sedentaria</taxon>
        <taxon>Canalipalpata</taxon>
        <taxon>Sabellida</taxon>
        <taxon>Oweniida</taxon>
        <taxon>Oweniidae</taxon>
        <taxon>Owenia</taxon>
    </lineage>
</organism>
<dbReference type="Pfam" id="PF01531">
    <property type="entry name" value="Glyco_transf_11"/>
    <property type="match status" value="1"/>
</dbReference>
<keyword evidence="3" id="KW-1133">Transmembrane helix</keyword>
<keyword evidence="6" id="KW-1185">Reference proteome</keyword>
<keyword evidence="3" id="KW-0472">Membrane</keyword>
<keyword evidence="2 3" id="KW-0808">Transferase</keyword>
<evidence type="ECO:0000256" key="3">
    <source>
        <dbReference type="RuleBase" id="RU363129"/>
    </source>
</evidence>
<dbReference type="Proteomes" id="UP000749559">
    <property type="component" value="Unassembled WGS sequence"/>
</dbReference>
<proteinExistence type="inferred from homology"/>
<dbReference type="GO" id="GO:0005975">
    <property type="term" value="P:carbohydrate metabolic process"/>
    <property type="evidence" value="ECO:0007669"/>
    <property type="project" value="InterPro"/>
</dbReference>
<feature type="compositionally biased region" description="Basic and acidic residues" evidence="4">
    <location>
        <begin position="116"/>
        <end position="149"/>
    </location>
</feature>
<feature type="transmembrane region" description="Helical" evidence="3">
    <location>
        <begin position="20"/>
        <end position="37"/>
    </location>
</feature>
<keyword evidence="3" id="KW-0735">Signal-anchor</keyword>
<evidence type="ECO:0000313" key="5">
    <source>
        <dbReference type="EMBL" id="CAH1785857.1"/>
    </source>
</evidence>
<dbReference type="PANTHER" id="PTHR11927:SF9">
    <property type="entry name" value="L-FUCOSYLTRANSFERASE"/>
    <property type="match status" value="1"/>
</dbReference>
<comment type="similarity">
    <text evidence="3">Belongs to the glycosyltransferase 11 family.</text>
</comment>
<dbReference type="EC" id="2.4.1.-" evidence="3"/>
<name>A0A8S4NXT4_OWEFU</name>
<dbReference type="GO" id="GO:0032580">
    <property type="term" value="C:Golgi cisterna membrane"/>
    <property type="evidence" value="ECO:0007669"/>
    <property type="project" value="UniProtKB-SubCell"/>
</dbReference>
<accession>A0A8S4NXT4</accession>
<feature type="compositionally biased region" description="Basic and acidic residues" evidence="4">
    <location>
        <begin position="158"/>
        <end position="167"/>
    </location>
</feature>
<feature type="region of interest" description="Disordered" evidence="4">
    <location>
        <begin position="113"/>
        <end position="197"/>
    </location>
</feature>
<dbReference type="InterPro" id="IPR002516">
    <property type="entry name" value="Glyco_trans_11"/>
</dbReference>
<dbReference type="GO" id="GO:0008107">
    <property type="term" value="F:galactoside 2-alpha-L-fucosyltransferase activity"/>
    <property type="evidence" value="ECO:0007669"/>
    <property type="project" value="InterPro"/>
</dbReference>
<evidence type="ECO:0000313" key="6">
    <source>
        <dbReference type="Proteomes" id="UP000749559"/>
    </source>
</evidence>
<protein>
    <recommendedName>
        <fullName evidence="3">L-Fucosyltransferase</fullName>
        <ecNumber evidence="3">2.4.1.-</ecNumber>
    </recommendedName>
</protein>
<dbReference type="EMBL" id="CAIIXF020000006">
    <property type="protein sequence ID" value="CAH1785857.1"/>
    <property type="molecule type" value="Genomic_DNA"/>
</dbReference>
<dbReference type="CDD" id="cd11301">
    <property type="entry name" value="Fut1_Fut2_like"/>
    <property type="match status" value="1"/>
</dbReference>
<dbReference type="OrthoDB" id="3226at2759"/>
<dbReference type="PANTHER" id="PTHR11927">
    <property type="entry name" value="GALACTOSIDE 2-L-FUCOSYLTRANSFERASE"/>
    <property type="match status" value="1"/>
</dbReference>
<comment type="subcellular location">
    <subcellularLocation>
        <location evidence="3">Golgi apparatus</location>
        <location evidence="3">Golgi stack membrane</location>
        <topology evidence="3">Single-pass type II membrane protein</topology>
    </subcellularLocation>
</comment>
<dbReference type="AlphaFoldDB" id="A0A8S4NXT4"/>
<reference evidence="5" key="1">
    <citation type="submission" date="2022-03" db="EMBL/GenBank/DDBJ databases">
        <authorList>
            <person name="Martin C."/>
        </authorList>
    </citation>
    <scope>NUCLEOTIDE SEQUENCE</scope>
</reference>
<evidence type="ECO:0000256" key="4">
    <source>
        <dbReference type="SAM" id="MobiDB-lite"/>
    </source>
</evidence>
<gene>
    <name evidence="5" type="ORF">OFUS_LOCUS11860</name>
</gene>
<comment type="pathway">
    <text evidence="3">Protein modification; protein glycosylation.</text>
</comment>
<keyword evidence="3" id="KW-0333">Golgi apparatus</keyword>
<evidence type="ECO:0000256" key="1">
    <source>
        <dbReference type="ARBA" id="ARBA00022676"/>
    </source>
</evidence>